<feature type="signal peptide" evidence="7">
    <location>
        <begin position="1"/>
        <end position="22"/>
    </location>
</feature>
<comment type="caution">
    <text evidence="9">The sequence shown here is derived from an EMBL/GenBank/DDBJ whole genome shotgun (WGS) entry which is preliminary data.</text>
</comment>
<gene>
    <name evidence="9" type="ORF">FA13DRAFT_1725170</name>
</gene>
<dbReference type="InterPro" id="IPR019008">
    <property type="entry name" value="Beta_sandwich_EMC7"/>
</dbReference>
<dbReference type="EMBL" id="QPFP01000002">
    <property type="protein sequence ID" value="TEB39198.1"/>
    <property type="molecule type" value="Genomic_DNA"/>
</dbReference>
<evidence type="ECO:0000313" key="9">
    <source>
        <dbReference type="EMBL" id="TEB39198.1"/>
    </source>
</evidence>
<evidence type="ECO:0000256" key="6">
    <source>
        <dbReference type="SAM" id="Phobius"/>
    </source>
</evidence>
<evidence type="ECO:0000256" key="3">
    <source>
        <dbReference type="ARBA" id="ARBA00022729"/>
    </source>
</evidence>
<dbReference type="AlphaFoldDB" id="A0A4Y7TZE6"/>
<organism evidence="9 10">
    <name type="scientific">Coprinellus micaceus</name>
    <name type="common">Glistening ink-cap mushroom</name>
    <name type="synonym">Coprinus micaceus</name>
    <dbReference type="NCBI Taxonomy" id="71717"/>
    <lineage>
        <taxon>Eukaryota</taxon>
        <taxon>Fungi</taxon>
        <taxon>Dikarya</taxon>
        <taxon>Basidiomycota</taxon>
        <taxon>Agaricomycotina</taxon>
        <taxon>Agaricomycetes</taxon>
        <taxon>Agaricomycetidae</taxon>
        <taxon>Agaricales</taxon>
        <taxon>Agaricineae</taxon>
        <taxon>Psathyrellaceae</taxon>
        <taxon>Coprinellus</taxon>
    </lineage>
</organism>
<evidence type="ECO:0000313" key="10">
    <source>
        <dbReference type="Proteomes" id="UP000298030"/>
    </source>
</evidence>
<evidence type="ECO:0000256" key="4">
    <source>
        <dbReference type="ARBA" id="ARBA00022989"/>
    </source>
</evidence>
<keyword evidence="4 6" id="KW-1133">Transmembrane helix</keyword>
<dbReference type="PANTHER" id="PTHR13605">
    <property type="entry name" value="ER MEMBRANE PROTEIN COMPLEX SUBUNIT 7"/>
    <property type="match status" value="1"/>
</dbReference>
<sequence length="231" mass="24717">MVFHSLQGLLCLLLLCAVGTFAIDIQGRIVWNDVCSNATTLGRAKVVLDSGSQHAGAVTASGNFKIFDAPVGTYLLSVISHDYTFDQLRIDVLDSPEGAVGVEVRPYIAGTPLNPPADVLLPHPITLAAKQKFSYFTAPESFNVLSMLSNPMTMMMVVAGFMMLATPYMMKNIDPEALEDFKKEQAKMSGVQNAIASGDFKGGISAIMTAAEEQAAARAAPRTGKGRKSKR</sequence>
<dbReference type="PANTHER" id="PTHR13605:SF4">
    <property type="entry name" value="ER MEMBRANE PROTEIN COMPLEX SUBUNIT 7"/>
    <property type="match status" value="1"/>
</dbReference>
<feature type="domain" description="ER membrane protein complex subunit 7 beta-sandwich" evidence="8">
    <location>
        <begin position="42"/>
        <end position="155"/>
    </location>
</feature>
<dbReference type="GO" id="GO:0072546">
    <property type="term" value="C:EMC complex"/>
    <property type="evidence" value="ECO:0007669"/>
    <property type="project" value="TreeGrafter"/>
</dbReference>
<feature type="chain" id="PRO_5021392652" description="ER membrane protein complex subunit 7 beta-sandwich domain-containing protein" evidence="7">
    <location>
        <begin position="23"/>
        <end position="231"/>
    </location>
</feature>
<dbReference type="InterPro" id="IPR039163">
    <property type="entry name" value="EMC7"/>
</dbReference>
<keyword evidence="3 7" id="KW-0732">Signal</keyword>
<keyword evidence="10" id="KW-1185">Reference proteome</keyword>
<evidence type="ECO:0000256" key="5">
    <source>
        <dbReference type="ARBA" id="ARBA00023136"/>
    </source>
</evidence>
<evidence type="ECO:0000256" key="1">
    <source>
        <dbReference type="ARBA" id="ARBA00004167"/>
    </source>
</evidence>
<dbReference type="Pfam" id="PF09430">
    <property type="entry name" value="EMC7_beta-sandw"/>
    <property type="match status" value="1"/>
</dbReference>
<keyword evidence="2 6" id="KW-0812">Transmembrane</keyword>
<accession>A0A4Y7TZE6</accession>
<evidence type="ECO:0000256" key="2">
    <source>
        <dbReference type="ARBA" id="ARBA00022692"/>
    </source>
</evidence>
<evidence type="ECO:0000259" key="8">
    <source>
        <dbReference type="Pfam" id="PF09430"/>
    </source>
</evidence>
<dbReference type="Proteomes" id="UP000298030">
    <property type="component" value="Unassembled WGS sequence"/>
</dbReference>
<dbReference type="STRING" id="71717.A0A4Y7TZE6"/>
<proteinExistence type="predicted"/>
<evidence type="ECO:0000256" key="7">
    <source>
        <dbReference type="SAM" id="SignalP"/>
    </source>
</evidence>
<reference evidence="9 10" key="1">
    <citation type="journal article" date="2019" name="Nat. Ecol. Evol.">
        <title>Megaphylogeny resolves global patterns of mushroom evolution.</title>
        <authorList>
            <person name="Varga T."/>
            <person name="Krizsan K."/>
            <person name="Foldi C."/>
            <person name="Dima B."/>
            <person name="Sanchez-Garcia M."/>
            <person name="Sanchez-Ramirez S."/>
            <person name="Szollosi G.J."/>
            <person name="Szarkandi J.G."/>
            <person name="Papp V."/>
            <person name="Albert L."/>
            <person name="Andreopoulos W."/>
            <person name="Angelini C."/>
            <person name="Antonin V."/>
            <person name="Barry K.W."/>
            <person name="Bougher N.L."/>
            <person name="Buchanan P."/>
            <person name="Buyck B."/>
            <person name="Bense V."/>
            <person name="Catcheside P."/>
            <person name="Chovatia M."/>
            <person name="Cooper J."/>
            <person name="Damon W."/>
            <person name="Desjardin D."/>
            <person name="Finy P."/>
            <person name="Geml J."/>
            <person name="Haridas S."/>
            <person name="Hughes K."/>
            <person name="Justo A."/>
            <person name="Karasinski D."/>
            <person name="Kautmanova I."/>
            <person name="Kiss B."/>
            <person name="Kocsube S."/>
            <person name="Kotiranta H."/>
            <person name="LaButti K.M."/>
            <person name="Lechner B.E."/>
            <person name="Liimatainen K."/>
            <person name="Lipzen A."/>
            <person name="Lukacs Z."/>
            <person name="Mihaltcheva S."/>
            <person name="Morgado L.N."/>
            <person name="Niskanen T."/>
            <person name="Noordeloos M.E."/>
            <person name="Ohm R.A."/>
            <person name="Ortiz-Santana B."/>
            <person name="Ovrebo C."/>
            <person name="Racz N."/>
            <person name="Riley R."/>
            <person name="Savchenko A."/>
            <person name="Shiryaev A."/>
            <person name="Soop K."/>
            <person name="Spirin V."/>
            <person name="Szebenyi C."/>
            <person name="Tomsovsky M."/>
            <person name="Tulloss R.E."/>
            <person name="Uehling J."/>
            <person name="Grigoriev I.V."/>
            <person name="Vagvolgyi C."/>
            <person name="Papp T."/>
            <person name="Martin F.M."/>
            <person name="Miettinen O."/>
            <person name="Hibbett D.S."/>
            <person name="Nagy L.G."/>
        </authorList>
    </citation>
    <scope>NUCLEOTIDE SEQUENCE [LARGE SCALE GENOMIC DNA]</scope>
    <source>
        <strain evidence="9 10">FP101781</strain>
    </source>
</reference>
<name>A0A4Y7TZE6_COPMI</name>
<comment type="subcellular location">
    <subcellularLocation>
        <location evidence="1">Membrane</location>
        <topology evidence="1">Single-pass membrane protein</topology>
    </subcellularLocation>
</comment>
<dbReference type="OrthoDB" id="27095at2759"/>
<protein>
    <recommendedName>
        <fullName evidence="8">ER membrane protein complex subunit 7 beta-sandwich domain-containing protein</fullName>
    </recommendedName>
</protein>
<feature type="transmembrane region" description="Helical" evidence="6">
    <location>
        <begin position="144"/>
        <end position="165"/>
    </location>
</feature>
<keyword evidence="5 6" id="KW-0472">Membrane</keyword>